<dbReference type="RefSeq" id="WP_154758756.1">
    <property type="nucleotide sequence ID" value="NZ_WMBA01000036.1"/>
</dbReference>
<dbReference type="InterPro" id="IPR036291">
    <property type="entry name" value="NAD(P)-bd_dom_sf"/>
</dbReference>
<protein>
    <submittedName>
        <fullName evidence="6">Mycofactocin-coupled SDR family oxidoreductase</fullName>
        <ecNumber evidence="6">1.1.99.-</ecNumber>
    </submittedName>
</protein>
<dbReference type="Proteomes" id="UP000440096">
    <property type="component" value="Unassembled WGS sequence"/>
</dbReference>
<dbReference type="AlphaFoldDB" id="A0A6N7YXE4"/>
<evidence type="ECO:0000256" key="5">
    <source>
        <dbReference type="SAM" id="MobiDB-lite"/>
    </source>
</evidence>
<keyword evidence="2 6" id="KW-0560">Oxidoreductase</keyword>
<evidence type="ECO:0000256" key="2">
    <source>
        <dbReference type="ARBA" id="ARBA00023002"/>
    </source>
</evidence>
<feature type="compositionally biased region" description="Basic and acidic residues" evidence="5">
    <location>
        <begin position="288"/>
        <end position="301"/>
    </location>
</feature>
<dbReference type="OrthoDB" id="3206777at2"/>
<dbReference type="InterPro" id="IPR002347">
    <property type="entry name" value="SDR_fam"/>
</dbReference>
<dbReference type="CDD" id="cd05233">
    <property type="entry name" value="SDR_c"/>
    <property type="match status" value="1"/>
</dbReference>
<dbReference type="InterPro" id="IPR023985">
    <property type="entry name" value="SDR_subfam_1"/>
</dbReference>
<evidence type="ECO:0000313" key="7">
    <source>
        <dbReference type="Proteomes" id="UP000440096"/>
    </source>
</evidence>
<evidence type="ECO:0000256" key="3">
    <source>
        <dbReference type="ARBA" id="ARBA00023027"/>
    </source>
</evidence>
<dbReference type="EMBL" id="WMBA01000036">
    <property type="protein sequence ID" value="MTD56602.1"/>
    <property type="molecule type" value="Genomic_DNA"/>
</dbReference>
<dbReference type="PANTHER" id="PTHR24321:SF8">
    <property type="entry name" value="ESTRADIOL 17-BETA-DEHYDROGENASE 8-RELATED"/>
    <property type="match status" value="1"/>
</dbReference>
<dbReference type="PRINTS" id="PR00081">
    <property type="entry name" value="GDHRDH"/>
</dbReference>
<dbReference type="Gene3D" id="3.40.50.720">
    <property type="entry name" value="NAD(P)-binding Rossmann-like Domain"/>
    <property type="match status" value="1"/>
</dbReference>
<comment type="similarity">
    <text evidence="1 4">Belongs to the short-chain dehydrogenases/reductases (SDR) family.</text>
</comment>
<accession>A0A6N7YXE4</accession>
<evidence type="ECO:0000256" key="4">
    <source>
        <dbReference type="RuleBase" id="RU000363"/>
    </source>
</evidence>
<proteinExistence type="inferred from homology"/>
<reference evidence="6 7" key="1">
    <citation type="submission" date="2019-11" db="EMBL/GenBank/DDBJ databases">
        <title>Draft genome of Amycolatopsis RM579.</title>
        <authorList>
            <person name="Duangmal K."/>
            <person name="Mingma R."/>
        </authorList>
    </citation>
    <scope>NUCLEOTIDE SEQUENCE [LARGE SCALE GENOMIC DNA]</scope>
    <source>
        <strain evidence="6 7">RM579</strain>
    </source>
</reference>
<dbReference type="EC" id="1.1.99.-" evidence="6"/>
<dbReference type="NCBIfam" id="TIGR03971">
    <property type="entry name" value="SDR_subfam_1"/>
    <property type="match status" value="1"/>
</dbReference>
<evidence type="ECO:0000313" key="6">
    <source>
        <dbReference type="EMBL" id="MTD56602.1"/>
    </source>
</evidence>
<dbReference type="PROSITE" id="PS00061">
    <property type="entry name" value="ADH_SHORT"/>
    <property type="match status" value="1"/>
</dbReference>
<comment type="caution">
    <text evidence="6">The sequence shown here is derived from an EMBL/GenBank/DDBJ whole genome shotgun (WGS) entry which is preliminary data.</text>
</comment>
<name>A0A6N7YXE4_9PSEU</name>
<dbReference type="PANTHER" id="PTHR24321">
    <property type="entry name" value="DEHYDROGENASES, SHORT CHAIN"/>
    <property type="match status" value="1"/>
</dbReference>
<dbReference type="NCBIfam" id="NF009467">
    <property type="entry name" value="PRK12826.1-3"/>
    <property type="match status" value="1"/>
</dbReference>
<dbReference type="SUPFAM" id="SSF51735">
    <property type="entry name" value="NAD(P)-binding Rossmann-fold domains"/>
    <property type="match status" value="1"/>
</dbReference>
<evidence type="ECO:0000256" key="1">
    <source>
        <dbReference type="ARBA" id="ARBA00006484"/>
    </source>
</evidence>
<dbReference type="GO" id="GO:0016491">
    <property type="term" value="F:oxidoreductase activity"/>
    <property type="evidence" value="ECO:0007669"/>
    <property type="project" value="UniProtKB-KW"/>
</dbReference>
<keyword evidence="3" id="KW-0520">NAD</keyword>
<organism evidence="6 7">
    <name type="scientific">Amycolatopsis pithecellobii</name>
    <dbReference type="NCBI Taxonomy" id="664692"/>
    <lineage>
        <taxon>Bacteria</taxon>
        <taxon>Bacillati</taxon>
        <taxon>Actinomycetota</taxon>
        <taxon>Actinomycetes</taxon>
        <taxon>Pseudonocardiales</taxon>
        <taxon>Pseudonocardiaceae</taxon>
        <taxon>Amycolatopsis</taxon>
    </lineage>
</organism>
<feature type="region of interest" description="Disordered" evidence="5">
    <location>
        <begin position="275"/>
        <end position="301"/>
    </location>
</feature>
<dbReference type="InterPro" id="IPR020904">
    <property type="entry name" value="Sc_DH/Rdtase_CS"/>
</dbReference>
<dbReference type="FunFam" id="3.40.50.720:FF:000084">
    <property type="entry name" value="Short-chain dehydrogenase reductase"/>
    <property type="match status" value="1"/>
</dbReference>
<dbReference type="Pfam" id="PF00106">
    <property type="entry name" value="adh_short"/>
    <property type="match status" value="1"/>
</dbReference>
<sequence>MGRVDGKVALITGAARGQGRSHAVRLAGEGADIIAVDRCRQLETVRYPMATPADLAETARLVEQQGRRVLAREADVRDLPRLREVVAEGLAGFGRLDIVVANAGIGVIAPVWEITEDEWRDMFDVNLTGVWKTVTATVPALIEQGEGGSIILTSSLSGLIAEPNLAHYTAAKHGVNGLMKVLAQELAPHFIRVNSVNPCTVDTPMIQNETIKDLFNGGRQGATEADFRAVATELNALPLPWIDAADVSNAVVHLACDESRYVTGIVHVIDAGAQSPAKVPGRTSFARSPEHDDLRLERIPK</sequence>
<dbReference type="PRINTS" id="PR00080">
    <property type="entry name" value="SDRFAMILY"/>
</dbReference>
<gene>
    <name evidence="6" type="ORF">GKO32_21920</name>
</gene>
<keyword evidence="7" id="KW-1185">Reference proteome</keyword>